<evidence type="ECO:0000259" key="7">
    <source>
        <dbReference type="PROSITE" id="PS51725"/>
    </source>
</evidence>
<evidence type="ECO:0000313" key="8">
    <source>
        <dbReference type="EMBL" id="TDE10971.1"/>
    </source>
</evidence>
<dbReference type="Gene3D" id="1.10.490.10">
    <property type="entry name" value="Globins"/>
    <property type="match status" value="1"/>
</dbReference>
<reference evidence="8 9" key="1">
    <citation type="submission" date="2019-03" db="EMBL/GenBank/DDBJ databases">
        <title>Draft genome sequences of novel Actinobacteria.</title>
        <authorList>
            <person name="Sahin N."/>
            <person name="Ay H."/>
            <person name="Saygin H."/>
        </authorList>
    </citation>
    <scope>NUCLEOTIDE SEQUENCE [LARGE SCALE GENOMIC DNA]</scope>
    <source>
        <strain evidence="8 9">5K138</strain>
    </source>
</reference>
<organism evidence="8 9">
    <name type="scientific">Jiangella asiatica</name>
    <dbReference type="NCBI Taxonomy" id="2530372"/>
    <lineage>
        <taxon>Bacteria</taxon>
        <taxon>Bacillati</taxon>
        <taxon>Actinomycetota</taxon>
        <taxon>Actinomycetes</taxon>
        <taxon>Jiangellales</taxon>
        <taxon>Jiangellaceae</taxon>
        <taxon>Jiangella</taxon>
    </lineage>
</organism>
<evidence type="ECO:0000313" key="9">
    <source>
        <dbReference type="Proteomes" id="UP000294739"/>
    </source>
</evidence>
<accession>A0A4R5DGD5</accession>
<keyword evidence="9" id="KW-1185">Reference proteome</keyword>
<gene>
    <name evidence="8" type="ORF">E1269_10855</name>
</gene>
<evidence type="ECO:0000256" key="1">
    <source>
        <dbReference type="ARBA" id="ARBA00022448"/>
    </source>
</evidence>
<dbReference type="InterPro" id="IPR012292">
    <property type="entry name" value="Globin/Proto"/>
</dbReference>
<dbReference type="InterPro" id="IPR009050">
    <property type="entry name" value="Globin-like_sf"/>
</dbReference>
<evidence type="ECO:0000256" key="6">
    <source>
        <dbReference type="SAM" id="MobiDB-lite"/>
    </source>
</evidence>
<dbReference type="InterPro" id="IPR007138">
    <property type="entry name" value="ABM_dom"/>
</dbReference>
<evidence type="ECO:0000256" key="2">
    <source>
        <dbReference type="ARBA" id="ARBA00022617"/>
    </source>
</evidence>
<dbReference type="GO" id="GO:0019825">
    <property type="term" value="F:oxygen binding"/>
    <property type="evidence" value="ECO:0007669"/>
    <property type="project" value="InterPro"/>
</dbReference>
<feature type="binding site" description="distal binding residue" evidence="5">
    <location>
        <position position="148"/>
    </location>
    <ligand>
        <name>heme</name>
        <dbReference type="ChEBI" id="CHEBI:30413"/>
    </ligand>
    <ligandPart>
        <name>Fe</name>
        <dbReference type="ChEBI" id="CHEBI:18248"/>
    </ligandPart>
</feature>
<dbReference type="GO" id="GO:0004497">
    <property type="term" value="F:monooxygenase activity"/>
    <property type="evidence" value="ECO:0007669"/>
    <property type="project" value="UniProtKB-KW"/>
</dbReference>
<keyword evidence="4 5" id="KW-0408">Iron</keyword>
<dbReference type="GO" id="GO:0020037">
    <property type="term" value="F:heme binding"/>
    <property type="evidence" value="ECO:0007669"/>
    <property type="project" value="InterPro"/>
</dbReference>
<keyword evidence="2 5" id="KW-0349">Heme</keyword>
<evidence type="ECO:0000256" key="4">
    <source>
        <dbReference type="ARBA" id="ARBA00023004"/>
    </source>
</evidence>
<dbReference type="GO" id="GO:0046872">
    <property type="term" value="F:metal ion binding"/>
    <property type="evidence" value="ECO:0007669"/>
    <property type="project" value="UniProtKB-KW"/>
</dbReference>
<keyword evidence="3 5" id="KW-0479">Metal-binding</keyword>
<dbReference type="InterPro" id="IPR011008">
    <property type="entry name" value="Dimeric_a/b-barrel"/>
</dbReference>
<feature type="compositionally biased region" description="Pro residues" evidence="6">
    <location>
        <begin position="246"/>
        <end position="256"/>
    </location>
</feature>
<dbReference type="Pfam" id="PF01152">
    <property type="entry name" value="Bac_globin"/>
    <property type="match status" value="1"/>
</dbReference>
<comment type="caution">
    <text evidence="8">The sequence shown here is derived from an EMBL/GenBank/DDBJ whole genome shotgun (WGS) entry which is preliminary data.</text>
</comment>
<dbReference type="RefSeq" id="WP_131894250.1">
    <property type="nucleotide sequence ID" value="NZ_SMKZ01000012.1"/>
</dbReference>
<dbReference type="Proteomes" id="UP000294739">
    <property type="component" value="Unassembled WGS sequence"/>
</dbReference>
<dbReference type="SUPFAM" id="SSF46458">
    <property type="entry name" value="Globin-like"/>
    <property type="match status" value="1"/>
</dbReference>
<dbReference type="SUPFAM" id="SSF54909">
    <property type="entry name" value="Dimeric alpha+beta barrel"/>
    <property type="match status" value="1"/>
</dbReference>
<dbReference type="AlphaFoldDB" id="A0A4R5DGD5"/>
<feature type="domain" description="ABM" evidence="7">
    <location>
        <begin position="2"/>
        <end position="92"/>
    </location>
</feature>
<feature type="binding site" description="distal binding residue" evidence="5">
    <location>
        <position position="172"/>
    </location>
    <ligand>
        <name>heme</name>
        <dbReference type="ChEBI" id="CHEBI:30413"/>
    </ligand>
    <ligandPart>
        <name>Fe</name>
        <dbReference type="ChEBI" id="CHEBI:18248"/>
    </ligandPart>
</feature>
<protein>
    <submittedName>
        <fullName evidence="8">Antibiotic biosynthesis monooxygenase</fullName>
    </submittedName>
</protein>
<dbReference type="InterPro" id="IPR001486">
    <property type="entry name" value="Hemoglobin_trunc"/>
</dbReference>
<name>A0A4R5DGD5_9ACTN</name>
<feature type="region of interest" description="Disordered" evidence="6">
    <location>
        <begin position="235"/>
        <end position="256"/>
    </location>
</feature>
<evidence type="ECO:0000256" key="3">
    <source>
        <dbReference type="ARBA" id="ARBA00022723"/>
    </source>
</evidence>
<dbReference type="Pfam" id="PF03992">
    <property type="entry name" value="ABM"/>
    <property type="match status" value="1"/>
</dbReference>
<dbReference type="CDD" id="cd14775">
    <property type="entry name" value="TrHb2_O-like"/>
    <property type="match status" value="1"/>
</dbReference>
<dbReference type="PROSITE" id="PS51725">
    <property type="entry name" value="ABM"/>
    <property type="match status" value="1"/>
</dbReference>
<dbReference type="Gene3D" id="3.30.70.100">
    <property type="match status" value="1"/>
</dbReference>
<keyword evidence="1" id="KW-0813">Transport</keyword>
<evidence type="ECO:0000256" key="5">
    <source>
        <dbReference type="PIRSR" id="PIRSR601486-1"/>
    </source>
</evidence>
<keyword evidence="8" id="KW-0503">Monooxygenase</keyword>
<proteinExistence type="predicted"/>
<keyword evidence="8" id="KW-0560">Oxidoreductase</keyword>
<sequence length="256" mass="28586">MIVEYIRYRIEAAAAEEFEAAYRRAGAVLREVRECVDFELTRCVEAPEQYVVRIRWTSAEAHLSGFRNGPAFARFFEQVRPYVDAIEEMRHYETTGVGGGGGCVPTLYEWAGGAPELERLFTTFYGKVVDDPQLGALFDGMDPEHPRHVAAWLGEVFGGPAAYSQERGGHAHMVGRHLGKGITEPQRRRWVSLLLDTADEVGLPADPEFRAAFAGYLEWGSRMAVVLSQPGVRPGPAEPMPAWSWPLPPWQPDPSR</sequence>
<dbReference type="InParanoid" id="A0A4R5DGD5"/>
<dbReference type="EMBL" id="SMKZ01000012">
    <property type="protein sequence ID" value="TDE10971.1"/>
    <property type="molecule type" value="Genomic_DNA"/>
</dbReference>
<dbReference type="OrthoDB" id="9798157at2"/>